<dbReference type="Proteomes" id="UP000678016">
    <property type="component" value="Chromosome"/>
</dbReference>
<evidence type="ECO:0000256" key="1">
    <source>
        <dbReference type="SAM" id="MobiDB-lite"/>
    </source>
</evidence>
<feature type="region of interest" description="Disordered" evidence="1">
    <location>
        <begin position="101"/>
        <end position="199"/>
    </location>
</feature>
<proteinExistence type="predicted"/>
<keyword evidence="3" id="KW-1185">Reference proteome</keyword>
<reference evidence="3" key="1">
    <citation type="submission" date="2021-05" db="EMBL/GenBank/DDBJ databases">
        <title>Direct Submission.</title>
        <authorList>
            <person name="Li K."/>
            <person name="Gao J."/>
        </authorList>
    </citation>
    <scope>NUCLEOTIDE SEQUENCE [LARGE SCALE GENOMIC DNA]</scope>
    <source>
        <strain evidence="3">HDS12</strain>
    </source>
</reference>
<feature type="compositionally biased region" description="Basic and acidic residues" evidence="1">
    <location>
        <begin position="121"/>
        <end position="135"/>
    </location>
</feature>
<dbReference type="EMBL" id="CP074132">
    <property type="protein sequence ID" value="QUX31464.1"/>
    <property type="molecule type" value="Genomic_DNA"/>
</dbReference>
<dbReference type="RefSeq" id="WP_212644144.1">
    <property type="nucleotide sequence ID" value="NZ_CP074132.1"/>
</dbReference>
<accession>A0ABX8CAJ9</accession>
<gene>
    <name evidence="2" type="ORF">KGD83_13825</name>
</gene>
<sequence>MGDTAKIVAAAVGGYVLGRRKKFKLALGLGLYLGAKKLDIKPGQLAQGLLKEVSALPVAGELKGRSREQLLNVGRTAAGNIAGKWAGGLADSLDSRTERLREGAAGATSGSDGDGADEDADGPRGDGDAEGRQEPEPSEAPASGRRSGTKAARASRSAASGGTTRAKANAARTKGTAKRTRSKRASDTGGKGGDDGRDD</sequence>
<name>A0ABX8CAJ9_9ACTN</name>
<protein>
    <recommendedName>
        <fullName evidence="4">DNA primase</fullName>
    </recommendedName>
</protein>
<evidence type="ECO:0000313" key="2">
    <source>
        <dbReference type="EMBL" id="QUX31464.1"/>
    </source>
</evidence>
<feature type="compositionally biased region" description="Low complexity" evidence="1">
    <location>
        <begin position="142"/>
        <end position="174"/>
    </location>
</feature>
<organism evidence="2 3">
    <name type="scientific">Nocardiopsis akebiae</name>
    <dbReference type="NCBI Taxonomy" id="2831968"/>
    <lineage>
        <taxon>Bacteria</taxon>
        <taxon>Bacillati</taxon>
        <taxon>Actinomycetota</taxon>
        <taxon>Actinomycetes</taxon>
        <taxon>Streptosporangiales</taxon>
        <taxon>Nocardiopsidaceae</taxon>
        <taxon>Nocardiopsis</taxon>
    </lineage>
</organism>
<evidence type="ECO:0008006" key="4">
    <source>
        <dbReference type="Google" id="ProtNLM"/>
    </source>
</evidence>
<evidence type="ECO:0000313" key="3">
    <source>
        <dbReference type="Proteomes" id="UP000678016"/>
    </source>
</evidence>